<protein>
    <recommendedName>
        <fullName evidence="5">DUF883 domain-containing protein</fullName>
    </recommendedName>
</protein>
<proteinExistence type="predicted"/>
<evidence type="ECO:0000313" key="3">
    <source>
        <dbReference type="EMBL" id="BAF86482.1"/>
    </source>
</evidence>
<dbReference type="STRING" id="438753.AZC_0484"/>
<gene>
    <name evidence="3" type="ordered locus">AZC_0484</name>
</gene>
<evidence type="ECO:0000256" key="1">
    <source>
        <dbReference type="SAM" id="MobiDB-lite"/>
    </source>
</evidence>
<organism evidence="3 4">
    <name type="scientific">Azorhizobium caulinodans (strain ATCC 43989 / DSM 5975 / JCM 20966 / LMG 6465 / NBRC 14845 / NCIMB 13405 / ORS 571)</name>
    <dbReference type="NCBI Taxonomy" id="438753"/>
    <lineage>
        <taxon>Bacteria</taxon>
        <taxon>Pseudomonadati</taxon>
        <taxon>Pseudomonadota</taxon>
        <taxon>Alphaproteobacteria</taxon>
        <taxon>Hyphomicrobiales</taxon>
        <taxon>Xanthobacteraceae</taxon>
        <taxon>Azorhizobium</taxon>
    </lineage>
</organism>
<evidence type="ECO:0000313" key="4">
    <source>
        <dbReference type="Proteomes" id="UP000000270"/>
    </source>
</evidence>
<keyword evidence="2" id="KW-0472">Membrane</keyword>
<dbReference type="HOGENOM" id="CLU_1567488_0_0_5"/>
<dbReference type="AlphaFoldDB" id="A8IM44"/>
<keyword evidence="4" id="KW-1185">Reference proteome</keyword>
<reference evidence="3 4" key="4">
    <citation type="journal article" date="2009" name="Appl. Environ. Microbiol.">
        <title>Comparative genome-wide transcriptional profiling of Azorhizobium caulinodans ORS571 grown under free-living and symbiotic conditions.</title>
        <authorList>
            <person name="Tsukada S."/>
            <person name="Aono T."/>
            <person name="Akiba N."/>
            <person name="Lee KB."/>
            <person name="Liu CT."/>
            <person name="Toyazaki H."/>
            <person name="Oyaizu H."/>
        </authorList>
    </citation>
    <scope>NUCLEOTIDE SEQUENCE [LARGE SCALE GENOMIC DNA]</scope>
    <source>
        <strain evidence="4">ATCC 43989 / DSM 5975 / JCM 20966 / LMG 6465 / NBRC 14845 / NCIMB 13405 / ORS 571</strain>
    </source>
</reference>
<reference evidence="4" key="2">
    <citation type="submission" date="2007-04" db="EMBL/GenBank/DDBJ databases">
        <title>Complete genome sequence of the nitrogen-fixing bacterium Azorhizobium caulinodans ORS571.</title>
        <authorList>
            <person name="Lee K.B."/>
            <person name="Backer P.D."/>
            <person name="Aono T."/>
            <person name="Liu C.T."/>
            <person name="Suzuki S."/>
            <person name="Suzuki T."/>
            <person name="Kaneko T."/>
            <person name="Yamada M."/>
            <person name="Tabata S."/>
            <person name="Kupfer D.M."/>
            <person name="Najar F.Z."/>
            <person name="Wiley G.B."/>
            <person name="Roe B."/>
            <person name="Binnewies T."/>
            <person name="Ussery D."/>
            <person name="Vereecke D."/>
            <person name="Gevers D."/>
            <person name="Holsters M."/>
            <person name="Oyaizu H."/>
        </authorList>
    </citation>
    <scope>NUCLEOTIDE SEQUENCE [LARGE SCALE GENOMIC DNA]</scope>
    <source>
        <strain evidence="4">ATCC 43989 / DSM 5975 / JCM 20966 / LMG 6465 / NBRC 14845 / NCIMB 13405 / ORS 571</strain>
    </source>
</reference>
<reference evidence="3 4" key="6">
    <citation type="journal article" date="2011" name="Appl. Environ. Microbiol.">
        <title>Involvement of the azorhizobial chromosome partition gene (parA) in the onset of bacteroid differentiation during Sesbania rostrata stem nodule development.</title>
        <authorList>
            <person name="Liu CT."/>
            <person name="Lee KB."/>
            <person name="Wang YS."/>
            <person name="Peng MH."/>
            <person name="Lee KT."/>
            <person name="Suzuki S."/>
            <person name="Suzuki T."/>
            <person name="Oyaizu H."/>
        </authorList>
    </citation>
    <scope>NUCLEOTIDE SEQUENCE [LARGE SCALE GENOMIC DNA]</scope>
    <source>
        <strain evidence="4">ATCC 43989 / DSM 5975 / JCM 20966 / LMG 6465 / NBRC 14845 / NCIMB 13405 / ORS 571</strain>
    </source>
</reference>
<keyword evidence="2" id="KW-1133">Transmembrane helix</keyword>
<reference evidence="3 4" key="3">
    <citation type="journal article" date="2008" name="BMC Genomics">
        <title>The genome of the versatile nitrogen fixer Azorhizobium caulinodans ORS571.</title>
        <authorList>
            <person name="Lee KB."/>
            <person name="Backer P.D."/>
            <person name="Aono T."/>
            <person name="Liu CT."/>
            <person name="Suzuki S."/>
            <person name="Suzuki T."/>
            <person name="Kaneko T."/>
            <person name="Yamada M."/>
            <person name="Tabata S."/>
            <person name="Kupfer D.M."/>
            <person name="Najar F.Z."/>
            <person name="Wiley G.B."/>
            <person name="Roe B."/>
            <person name="Binnewies T.T."/>
            <person name="Ussery D.W."/>
            <person name="D'Haeze W."/>
            <person name="Herder J.D."/>
            <person name="Gevers D."/>
            <person name="Vereecke D."/>
            <person name="Holsters M."/>
            <person name="Oyaizu H."/>
        </authorList>
    </citation>
    <scope>NUCLEOTIDE SEQUENCE [LARGE SCALE GENOMIC DNA]</scope>
    <source>
        <strain evidence="4">ATCC 43989 / DSM 5975 / JCM 20966 / LMG 6465 / NBRC 14845 / NCIMB 13405 / ORS 571</strain>
    </source>
</reference>
<accession>A8IM44</accession>
<name>A8IM44_AZOC5</name>
<feature type="transmembrane region" description="Helical" evidence="2">
    <location>
        <begin position="145"/>
        <end position="163"/>
    </location>
</feature>
<reference evidence="3 4" key="1">
    <citation type="journal article" date="2007" name="Appl. Environ. Microbiol.">
        <title>Rhizobial factors required for stem nodule maturation and maintenance in Sesbania rostrata-Azorhizobium caulinodans ORS571 symbiosis.</title>
        <authorList>
            <person name="Suzuki S."/>
            <person name="Aono T."/>
            <person name="Lee KB."/>
            <person name="Suzuki T."/>
            <person name="Liu CT."/>
            <person name="Miwa H."/>
            <person name="Wakao S."/>
            <person name="Iki T."/>
            <person name="Oyaizu H."/>
        </authorList>
    </citation>
    <scope>NUCLEOTIDE SEQUENCE [LARGE SCALE GENOMIC DNA]</scope>
    <source>
        <strain evidence="4">ATCC 43989 / DSM 5975 / JCM 20966 / LMG 6465 / NBRC 14845 / NCIMB 13405 / ORS 571</strain>
    </source>
</reference>
<evidence type="ECO:0000256" key="2">
    <source>
        <dbReference type="SAM" id="Phobius"/>
    </source>
</evidence>
<dbReference type="Proteomes" id="UP000000270">
    <property type="component" value="Chromosome"/>
</dbReference>
<feature type="region of interest" description="Disordered" evidence="1">
    <location>
        <begin position="1"/>
        <end position="36"/>
    </location>
</feature>
<dbReference type="EMBL" id="AP009384">
    <property type="protein sequence ID" value="BAF86482.1"/>
    <property type="molecule type" value="Genomic_DNA"/>
</dbReference>
<dbReference type="KEGG" id="azc:AZC_0484"/>
<sequence length="170" mass="18052">MSSRVLRGESADAGAPVSSESFQAEPSREPPPCRRVFPARHKETSAMFGHGSHANDISRQLDALKADVVRLGEALAEAAEDRSRGPRRQAARYAGRMFDAAEDQASYLASNGLSMAREGGRAAAEHLARTAHRAERVVAENPGRAVVAAAAVGLTVGALLFAFSGSDRRR</sequence>
<evidence type="ECO:0008006" key="5">
    <source>
        <dbReference type="Google" id="ProtNLM"/>
    </source>
</evidence>
<keyword evidence="2" id="KW-0812">Transmembrane</keyword>
<feature type="compositionally biased region" description="Basic and acidic residues" evidence="1">
    <location>
        <begin position="1"/>
        <end position="10"/>
    </location>
</feature>
<reference evidence="3 4" key="5">
    <citation type="journal article" date="2010" name="Appl. Environ. Microbiol.">
        <title>phrR-like gene praR of Azorhizobium caulinodans ORS571 is essential for symbiosis with Sesbania rostrata and is involved in expression of reb genes.</title>
        <authorList>
            <person name="Akiba N."/>
            <person name="Aono T."/>
            <person name="Toyazaki H."/>
            <person name="Sato S."/>
            <person name="Oyaizu H."/>
        </authorList>
    </citation>
    <scope>NUCLEOTIDE SEQUENCE [LARGE SCALE GENOMIC DNA]</scope>
    <source>
        <strain evidence="4">ATCC 43989 / DSM 5975 / JCM 20966 / LMG 6465 / NBRC 14845 / NCIMB 13405 / ORS 571</strain>
    </source>
</reference>